<dbReference type="EMBL" id="JACHMO010000001">
    <property type="protein sequence ID" value="MBB5804858.1"/>
    <property type="molecule type" value="Genomic_DNA"/>
</dbReference>
<organism evidence="2 3">
    <name type="scientific">Saccharothrix ecbatanensis</name>
    <dbReference type="NCBI Taxonomy" id="1105145"/>
    <lineage>
        <taxon>Bacteria</taxon>
        <taxon>Bacillati</taxon>
        <taxon>Actinomycetota</taxon>
        <taxon>Actinomycetes</taxon>
        <taxon>Pseudonocardiales</taxon>
        <taxon>Pseudonocardiaceae</taxon>
        <taxon>Saccharothrix</taxon>
    </lineage>
</organism>
<accession>A0A7W9HM57</accession>
<evidence type="ECO:0000256" key="1">
    <source>
        <dbReference type="SAM" id="MobiDB-lite"/>
    </source>
</evidence>
<sequence length="132" mass="14200">MDEPRIPVAGMSISIRTRRDVVVVDPDRFLAAARSAHHDMNPGLTDAEVAEAIADVTDAVYALLEHGDLTAGPPPQPPSRRSPGVPDRPDGLSSAGWMSEVVLGEQPLQDYGCFLPEDLFARQPDRGTSERG</sequence>
<dbReference type="Proteomes" id="UP000552097">
    <property type="component" value="Unassembled WGS sequence"/>
</dbReference>
<gene>
    <name evidence="2" type="ORF">F4560_004626</name>
</gene>
<reference evidence="2 3" key="1">
    <citation type="submission" date="2020-08" db="EMBL/GenBank/DDBJ databases">
        <title>Sequencing the genomes of 1000 actinobacteria strains.</title>
        <authorList>
            <person name="Klenk H.-P."/>
        </authorList>
    </citation>
    <scope>NUCLEOTIDE SEQUENCE [LARGE SCALE GENOMIC DNA]</scope>
    <source>
        <strain evidence="2 3">DSM 45486</strain>
    </source>
</reference>
<dbReference type="RefSeq" id="WP_184922986.1">
    <property type="nucleotide sequence ID" value="NZ_JACHMO010000001.1"/>
</dbReference>
<name>A0A7W9HM57_9PSEU</name>
<evidence type="ECO:0000313" key="3">
    <source>
        <dbReference type="Proteomes" id="UP000552097"/>
    </source>
</evidence>
<keyword evidence="3" id="KW-1185">Reference proteome</keyword>
<feature type="region of interest" description="Disordered" evidence="1">
    <location>
        <begin position="65"/>
        <end position="96"/>
    </location>
</feature>
<comment type="caution">
    <text evidence="2">The sequence shown here is derived from an EMBL/GenBank/DDBJ whole genome shotgun (WGS) entry which is preliminary data.</text>
</comment>
<protein>
    <submittedName>
        <fullName evidence="2">Uncharacterized protein</fullName>
    </submittedName>
</protein>
<evidence type="ECO:0000313" key="2">
    <source>
        <dbReference type="EMBL" id="MBB5804858.1"/>
    </source>
</evidence>
<proteinExistence type="predicted"/>
<dbReference type="AlphaFoldDB" id="A0A7W9HM57"/>